<evidence type="ECO:0000256" key="4">
    <source>
        <dbReference type="ARBA" id="ARBA00022840"/>
    </source>
</evidence>
<accession>I4C0U7</accession>
<comment type="domain">
    <text evidence="7">Contains large globular domains required for ATP hydrolysis at each terminus and a third globular domain forming a flexible hinge near the middle of the molecule. These domains are separated by coiled-coil structures.</text>
</comment>
<evidence type="ECO:0000313" key="10">
    <source>
        <dbReference type="EMBL" id="AFM23188.1"/>
    </source>
</evidence>
<dbReference type="Pfam" id="PF02463">
    <property type="entry name" value="SMC_N"/>
    <property type="match status" value="1"/>
</dbReference>
<name>I4C0U7_DESTA</name>
<dbReference type="Gene3D" id="3.30.70.1620">
    <property type="match status" value="1"/>
</dbReference>
<dbReference type="GO" id="GO:0005524">
    <property type="term" value="F:ATP binding"/>
    <property type="evidence" value="ECO:0007669"/>
    <property type="project" value="UniProtKB-UniRule"/>
</dbReference>
<dbReference type="HAMAP" id="MF_01894">
    <property type="entry name" value="Smc_prok"/>
    <property type="match status" value="1"/>
</dbReference>
<keyword evidence="6 7" id="KW-0238">DNA-binding</keyword>
<keyword evidence="3 7" id="KW-0547">Nucleotide-binding</keyword>
<keyword evidence="5 7" id="KW-0175">Coiled coil</keyword>
<dbReference type="HOGENOM" id="CLU_001042_2_2_7"/>
<evidence type="ECO:0000256" key="1">
    <source>
        <dbReference type="ARBA" id="ARBA00004496"/>
    </source>
</evidence>
<dbReference type="InterPro" id="IPR010935">
    <property type="entry name" value="SMC_hinge"/>
</dbReference>
<dbReference type="SUPFAM" id="SSF75553">
    <property type="entry name" value="Smc hinge domain"/>
    <property type="match status" value="1"/>
</dbReference>
<comment type="subunit">
    <text evidence="7">Homodimer.</text>
</comment>
<dbReference type="GO" id="GO:0003677">
    <property type="term" value="F:DNA binding"/>
    <property type="evidence" value="ECO:0007669"/>
    <property type="project" value="UniProtKB-UniRule"/>
</dbReference>
<feature type="binding site" evidence="7">
    <location>
        <begin position="32"/>
        <end position="39"/>
    </location>
    <ligand>
        <name>ATP</name>
        <dbReference type="ChEBI" id="CHEBI:30616"/>
    </ligand>
</feature>
<dbReference type="GO" id="GO:0007062">
    <property type="term" value="P:sister chromatid cohesion"/>
    <property type="evidence" value="ECO:0007669"/>
    <property type="project" value="InterPro"/>
</dbReference>
<keyword evidence="4 7" id="KW-0067">ATP-binding</keyword>
<dbReference type="SMART" id="SM00968">
    <property type="entry name" value="SMC_hinge"/>
    <property type="match status" value="1"/>
</dbReference>
<dbReference type="KEGG" id="dti:Desti_0453"/>
<dbReference type="GO" id="GO:0005737">
    <property type="term" value="C:cytoplasm"/>
    <property type="evidence" value="ECO:0007669"/>
    <property type="project" value="UniProtKB-SubCell"/>
</dbReference>
<dbReference type="GO" id="GO:0030261">
    <property type="term" value="P:chromosome condensation"/>
    <property type="evidence" value="ECO:0007669"/>
    <property type="project" value="InterPro"/>
</dbReference>
<feature type="region of interest" description="Disordered" evidence="8">
    <location>
        <begin position="790"/>
        <end position="811"/>
    </location>
</feature>
<evidence type="ECO:0000256" key="5">
    <source>
        <dbReference type="ARBA" id="ARBA00023054"/>
    </source>
</evidence>
<dbReference type="FunFam" id="3.40.50.300:FF:000901">
    <property type="entry name" value="Chromosome partition protein Smc"/>
    <property type="match status" value="1"/>
</dbReference>
<dbReference type="Pfam" id="PF06470">
    <property type="entry name" value="SMC_hinge"/>
    <property type="match status" value="1"/>
</dbReference>
<dbReference type="InterPro" id="IPR011890">
    <property type="entry name" value="SMC_prok"/>
</dbReference>
<sequence>MKIKRLEIKGFKSFPDKTVVEFKPGITAVVGPNGCGKSNVLEAIRWAMGEQRARTLRGKKMEDVIFNGSDSRKAVGMAEVQLVLSNTDGLSPASMADYDEIMIARRLFRDGDSQYEINGIPCRLSDVVDFFLDTGVGKNSYAIIEQGRVDMIVASKPEDRRVLIEEAAGINRYKSRKEAAIKKLEQTKQNLVRISDIVSEVKRQSTALKRQAARAERYRKLTEELRSLDLSIHSWKYREVETEKVRVDGVLQEEHAKLAQCEADYSGLSAALEAEKLKALELDKKLKDLVESRHKADVELTALRGRIEKHRSGIAQSTERQKRSTDERIVIVKKLGEASSLKDTLQKNRNTISESIAAASEDLKQAQSSMRAADQSLVAERRAVEQFKENVFRTLQESAQERNRITFLKKRAREIDLSLEKMTGELQSISDAQKADALQREALAGELEMTTRALAEQSERKDRLSEDRENLRKQIVSMRESLSLDEKEFAVSKARFDSLSAMQHEFRAYDEGVRFLMVNKDTCGSDSLLGPLAEMVEVAPEHRKALTAALGNRLGHLVVESPQHGAESANLLKEQAAGRSGFLPRKPRFESNKEGSPGPEDAIRLSEIVSFRAGCEELGSFLLSDCFVVDDLATAVRLWENNGYSVDLVTKTGEVLTKHGEIIGGMEDSSREEIFRDRHEMADLDKKLQDLGKRLTILKSELKANELKENACSKDLESCRASMGDLNVKEAGLKKDLERLDSQLSGYRRRTDILQLESGNLQKEKLGLDDETLKSESKITVLETKRQALEKQKEESSRKVEELHATARENSRTTGELRVKLAQLEERNRSIDREFQALSETVVQYESRIAALTRDIESSAEEEKRLTLELESCLAGEQELLAAKMDLSEKIQFLQKESEELSLSVRNTEEQAARSEKSMRELREKVHGLEMESVRLTQILEGIVEKILERYRTDPRTVPCPDALPDDSGLDELRTKIEAMGEVNPAAIAESRTIQERLVFLLEQETDLKKAVESLYATINAINKTTQERFRTAFENINEQFQQIFPFLFRGGEARLELTDKDDLLETGVEILARPPGKRIQNMDLLSGGEKALTAVALIFSIFLTKPSPFCLLDEVDAPLDDSNLSRFNEMLRKLGDKTQFLIITHNKRSMEEADSLYGVTMEESGVSRVVSVQFAS</sequence>
<comment type="function">
    <text evidence="7">Required for chromosome condensation and partitioning.</text>
</comment>
<dbReference type="PIRSF" id="PIRSF005719">
    <property type="entry name" value="SMC"/>
    <property type="match status" value="1"/>
</dbReference>
<dbReference type="EMBL" id="CP003360">
    <property type="protein sequence ID" value="AFM23188.1"/>
    <property type="molecule type" value="Genomic_DNA"/>
</dbReference>
<keyword evidence="2 7" id="KW-0963">Cytoplasm</keyword>
<feature type="coiled-coil region" evidence="7">
    <location>
        <begin position="447"/>
        <end position="488"/>
    </location>
</feature>
<feature type="region of interest" description="Disordered" evidence="8">
    <location>
        <begin position="582"/>
        <end position="601"/>
    </location>
</feature>
<protein>
    <recommendedName>
        <fullName evidence="7">Chromosome partition protein Smc</fullName>
    </recommendedName>
</protein>
<evidence type="ECO:0000313" key="11">
    <source>
        <dbReference type="Proteomes" id="UP000006055"/>
    </source>
</evidence>
<evidence type="ECO:0000256" key="8">
    <source>
        <dbReference type="SAM" id="MobiDB-lite"/>
    </source>
</evidence>
<dbReference type="Proteomes" id="UP000006055">
    <property type="component" value="Chromosome"/>
</dbReference>
<dbReference type="GO" id="GO:0007059">
    <property type="term" value="P:chromosome segregation"/>
    <property type="evidence" value="ECO:0007669"/>
    <property type="project" value="UniProtKB-UniRule"/>
</dbReference>
<comment type="similarity">
    <text evidence="7">Belongs to the SMC family.</text>
</comment>
<feature type="domain" description="SMC hinge" evidence="9">
    <location>
        <begin position="526"/>
        <end position="639"/>
    </location>
</feature>
<evidence type="ECO:0000256" key="3">
    <source>
        <dbReference type="ARBA" id="ARBA00022741"/>
    </source>
</evidence>
<reference evidence="11" key="1">
    <citation type="submission" date="2012-06" db="EMBL/GenBank/DDBJ databases">
        <title>Complete sequence of chromosome of Desulfomonile tiedjei DSM 6799.</title>
        <authorList>
            <person name="Lucas S."/>
            <person name="Copeland A."/>
            <person name="Lapidus A."/>
            <person name="Glavina del Rio T."/>
            <person name="Dalin E."/>
            <person name="Tice H."/>
            <person name="Bruce D."/>
            <person name="Goodwin L."/>
            <person name="Pitluck S."/>
            <person name="Peters L."/>
            <person name="Ovchinnikova G."/>
            <person name="Zeytun A."/>
            <person name="Lu M."/>
            <person name="Kyrpides N."/>
            <person name="Mavromatis K."/>
            <person name="Ivanova N."/>
            <person name="Brettin T."/>
            <person name="Detter J.C."/>
            <person name="Han C."/>
            <person name="Larimer F."/>
            <person name="Land M."/>
            <person name="Hauser L."/>
            <person name="Markowitz V."/>
            <person name="Cheng J.-F."/>
            <person name="Hugenholtz P."/>
            <person name="Woyke T."/>
            <person name="Wu D."/>
            <person name="Spring S."/>
            <person name="Schroeder M."/>
            <person name="Brambilla E."/>
            <person name="Klenk H.-P."/>
            <person name="Eisen J.A."/>
        </authorList>
    </citation>
    <scope>NUCLEOTIDE SEQUENCE [LARGE SCALE GENOMIC DNA]</scope>
    <source>
        <strain evidence="11">ATCC 49306 / DSM 6799 / DCB-1</strain>
    </source>
</reference>
<dbReference type="AlphaFoldDB" id="I4C0U7"/>
<evidence type="ECO:0000256" key="2">
    <source>
        <dbReference type="ARBA" id="ARBA00022490"/>
    </source>
</evidence>
<dbReference type="InterPro" id="IPR027417">
    <property type="entry name" value="P-loop_NTPase"/>
</dbReference>
<organism evidence="10 11">
    <name type="scientific">Desulfomonile tiedjei (strain ATCC 49306 / DSM 6799 / DCB-1)</name>
    <dbReference type="NCBI Taxonomy" id="706587"/>
    <lineage>
        <taxon>Bacteria</taxon>
        <taxon>Pseudomonadati</taxon>
        <taxon>Thermodesulfobacteriota</taxon>
        <taxon>Desulfomonilia</taxon>
        <taxon>Desulfomonilales</taxon>
        <taxon>Desulfomonilaceae</taxon>
        <taxon>Desulfomonile</taxon>
    </lineage>
</organism>
<dbReference type="CDD" id="cd03278">
    <property type="entry name" value="ABC_SMC_barmotin"/>
    <property type="match status" value="1"/>
</dbReference>
<evidence type="ECO:0000256" key="6">
    <source>
        <dbReference type="ARBA" id="ARBA00023125"/>
    </source>
</evidence>
<dbReference type="SUPFAM" id="SSF57997">
    <property type="entry name" value="Tropomyosin"/>
    <property type="match status" value="1"/>
</dbReference>
<dbReference type="GO" id="GO:0016887">
    <property type="term" value="F:ATP hydrolysis activity"/>
    <property type="evidence" value="ECO:0007669"/>
    <property type="project" value="InterPro"/>
</dbReference>
<dbReference type="Gene3D" id="1.20.1060.20">
    <property type="match status" value="1"/>
</dbReference>
<feature type="coiled-coil region" evidence="7">
    <location>
        <begin position="170"/>
        <end position="204"/>
    </location>
</feature>
<dbReference type="InterPro" id="IPR036277">
    <property type="entry name" value="SMC_hinge_sf"/>
</dbReference>
<dbReference type="PANTHER" id="PTHR43977">
    <property type="entry name" value="STRUCTURAL MAINTENANCE OF CHROMOSOMES PROTEIN 3"/>
    <property type="match status" value="1"/>
</dbReference>
<gene>
    <name evidence="7" type="primary">smc</name>
    <name evidence="10" type="ordered locus">Desti_0453</name>
</gene>
<keyword evidence="11" id="KW-1185">Reference proteome</keyword>
<dbReference type="STRING" id="706587.Desti_0453"/>
<dbReference type="GO" id="GO:0005694">
    <property type="term" value="C:chromosome"/>
    <property type="evidence" value="ECO:0007669"/>
    <property type="project" value="InterPro"/>
</dbReference>
<dbReference type="GO" id="GO:0006260">
    <property type="term" value="P:DNA replication"/>
    <property type="evidence" value="ECO:0007669"/>
    <property type="project" value="UniProtKB-UniRule"/>
</dbReference>
<dbReference type="OrthoDB" id="9808768at2"/>
<dbReference type="InterPro" id="IPR024704">
    <property type="entry name" value="SMC"/>
</dbReference>
<comment type="subcellular location">
    <subcellularLocation>
        <location evidence="1 7">Cytoplasm</location>
    </subcellularLocation>
</comment>
<evidence type="ECO:0000259" key="9">
    <source>
        <dbReference type="SMART" id="SM00968"/>
    </source>
</evidence>
<dbReference type="RefSeq" id="WP_014808347.1">
    <property type="nucleotide sequence ID" value="NC_018025.1"/>
</dbReference>
<dbReference type="Gene3D" id="3.40.50.300">
    <property type="entry name" value="P-loop containing nucleotide triphosphate hydrolases"/>
    <property type="match status" value="2"/>
</dbReference>
<dbReference type="eggNOG" id="COG1196">
    <property type="taxonomic scope" value="Bacteria"/>
</dbReference>
<dbReference type="InterPro" id="IPR003395">
    <property type="entry name" value="RecF/RecN/SMC_N"/>
</dbReference>
<evidence type="ECO:0000256" key="7">
    <source>
        <dbReference type="HAMAP-Rule" id="MF_01894"/>
    </source>
</evidence>
<dbReference type="SUPFAM" id="SSF52540">
    <property type="entry name" value="P-loop containing nucleoside triphosphate hydrolases"/>
    <property type="match status" value="1"/>
</dbReference>
<dbReference type="NCBIfam" id="TIGR02168">
    <property type="entry name" value="SMC_prok_B"/>
    <property type="match status" value="1"/>
</dbReference>
<proteinExistence type="inferred from homology"/>
<dbReference type="PATRIC" id="fig|706587.4.peg.515"/>